<feature type="transmembrane region" description="Helical" evidence="1">
    <location>
        <begin position="86"/>
        <end position="105"/>
    </location>
</feature>
<reference evidence="2 3" key="1">
    <citation type="submission" date="2017-09" db="EMBL/GenBank/DDBJ databases">
        <authorList>
            <person name="Lee N."/>
            <person name="Cho B.-K."/>
        </authorList>
    </citation>
    <scope>NUCLEOTIDE SEQUENCE [LARGE SCALE GENOMIC DNA]</scope>
    <source>
        <strain evidence="2 3">ATCC 39115</strain>
    </source>
</reference>
<dbReference type="Proteomes" id="UP000327143">
    <property type="component" value="Chromosome"/>
</dbReference>
<protein>
    <recommendedName>
        <fullName evidence="4">DUF998 domain-containing protein</fullName>
    </recommendedName>
</protein>
<keyword evidence="3" id="KW-1185">Reference proteome</keyword>
<feature type="transmembrane region" description="Helical" evidence="1">
    <location>
        <begin position="6"/>
        <end position="25"/>
    </location>
</feature>
<gene>
    <name evidence="2" type="ORF">CP969_18145</name>
</gene>
<evidence type="ECO:0008006" key="4">
    <source>
        <dbReference type="Google" id="ProtNLM"/>
    </source>
</evidence>
<keyword evidence="1" id="KW-0472">Membrane</keyword>
<evidence type="ECO:0000313" key="3">
    <source>
        <dbReference type="Proteomes" id="UP000327143"/>
    </source>
</evidence>
<evidence type="ECO:0000313" key="2">
    <source>
        <dbReference type="EMBL" id="QEU86399.1"/>
    </source>
</evidence>
<feature type="transmembrane region" description="Helical" evidence="1">
    <location>
        <begin position="125"/>
        <end position="144"/>
    </location>
</feature>
<keyword evidence="1" id="KW-1133">Transmembrane helix</keyword>
<dbReference type="EMBL" id="CP023700">
    <property type="protein sequence ID" value="QEU86399.1"/>
    <property type="molecule type" value="Genomic_DNA"/>
</dbReference>
<dbReference type="RefSeq" id="WP_016825696.1">
    <property type="nucleotide sequence ID" value="NZ_CP023700.1"/>
</dbReference>
<evidence type="ECO:0000256" key="1">
    <source>
        <dbReference type="SAM" id="Phobius"/>
    </source>
</evidence>
<feature type="transmembrane region" description="Helical" evidence="1">
    <location>
        <begin position="45"/>
        <end position="66"/>
    </location>
</feature>
<name>A0ABX6AF13_STRVD</name>
<proteinExistence type="predicted"/>
<organism evidence="2 3">
    <name type="scientific">Streptomyces viridosporus T7A</name>
    <dbReference type="NCBI Taxonomy" id="665577"/>
    <lineage>
        <taxon>Bacteria</taxon>
        <taxon>Bacillati</taxon>
        <taxon>Actinomycetota</taxon>
        <taxon>Actinomycetes</taxon>
        <taxon>Kitasatosporales</taxon>
        <taxon>Streptomycetaceae</taxon>
        <taxon>Streptomyces</taxon>
    </lineage>
</organism>
<keyword evidence="1" id="KW-0812">Transmembrane</keyword>
<sequence length="179" mass="18654">MFSVAWGVFATAFGWIVATDFRGAARRFHELSHAAVPFGGGGAPVLGVGFFRVLAGVFALIGPFVLVGGLLELWRGEAGPDGLPPLPAWAVVGQALVAGVVLWRMWRRSGPLRRAWDTGTGPRRAAALVLTASVLAFVAALGLGRETWTVTSWLVGGLCGLTLILDGRTGPVAEGPPGR</sequence>
<accession>A0ABX6AF13</accession>